<organism evidence="8 9">
    <name type="scientific">Sulfitobacter mediterraneus</name>
    <dbReference type="NCBI Taxonomy" id="83219"/>
    <lineage>
        <taxon>Bacteria</taxon>
        <taxon>Pseudomonadati</taxon>
        <taxon>Pseudomonadota</taxon>
        <taxon>Alphaproteobacteria</taxon>
        <taxon>Rhodobacterales</taxon>
        <taxon>Roseobacteraceae</taxon>
        <taxon>Sulfitobacter</taxon>
    </lineage>
</organism>
<keyword evidence="9" id="KW-1185">Reference proteome</keyword>
<dbReference type="Pfam" id="PF16822">
    <property type="entry name" value="ALGX"/>
    <property type="match status" value="1"/>
</dbReference>
<dbReference type="STRING" id="83219.PM02_02180"/>
<gene>
    <name evidence="8" type="ORF">PM02_02180</name>
</gene>
<dbReference type="InterPro" id="IPR031811">
    <property type="entry name" value="ALGX/ALGJ_SGNH-like"/>
</dbReference>
<evidence type="ECO:0000259" key="7">
    <source>
        <dbReference type="Pfam" id="PF16822"/>
    </source>
</evidence>
<evidence type="ECO:0000256" key="4">
    <source>
        <dbReference type="ARBA" id="ARBA00022729"/>
    </source>
</evidence>
<comment type="subcellular location">
    <subcellularLocation>
        <location evidence="1">Periplasm</location>
    </subcellularLocation>
</comment>
<keyword evidence="5" id="KW-0574">Periplasm</keyword>
<keyword evidence="3" id="KW-0808">Transferase</keyword>
<dbReference type="eggNOG" id="ENOG5030I5S">
    <property type="taxonomic scope" value="Bacteria"/>
</dbReference>
<evidence type="ECO:0000256" key="6">
    <source>
        <dbReference type="ARBA" id="ARBA00022841"/>
    </source>
</evidence>
<comment type="pathway">
    <text evidence="2">Glycan biosynthesis; alginate biosynthesis.</text>
</comment>
<sequence length="343" mass="36816">MTHSISSAAFASATLLALSGIGLSGHLQQSERIAFGDLLNGTAQTAYEAGFDGANAASAFAVDAVGALKLALFGQSSDGAVLGKDGWIFTSEEFESAETFDANIIVSAERVARAVSALTRKGITVLPVVIPDKSDVYVDELKFVRPSAVERRLDQFRMALSVRDVAFLDARPTLKQAAQIGDVFIKDDTHWSPPGSRKVAEAIASNLAHLDYSRAAFNTTQGPSVAYDGDLLSFVPTGRWRSLIGPEQFAIETFKTEVDTQGDLFDAPGVEIALVGTSFSARAAFHFEGFLKQALQADILNFAQEGQGPFVPMDAFLASEFLKSTPPKVVIWEIPVRYVSKDL</sequence>
<dbReference type="GO" id="GO:0016740">
    <property type="term" value="F:transferase activity"/>
    <property type="evidence" value="ECO:0007669"/>
    <property type="project" value="UniProtKB-KW"/>
</dbReference>
<keyword evidence="4" id="KW-0732">Signal</keyword>
<evidence type="ECO:0000256" key="3">
    <source>
        <dbReference type="ARBA" id="ARBA00022679"/>
    </source>
</evidence>
<evidence type="ECO:0000313" key="8">
    <source>
        <dbReference type="EMBL" id="KAJ04629.1"/>
    </source>
</evidence>
<evidence type="ECO:0000313" key="9">
    <source>
        <dbReference type="Proteomes" id="UP000027337"/>
    </source>
</evidence>
<evidence type="ECO:0000256" key="1">
    <source>
        <dbReference type="ARBA" id="ARBA00004418"/>
    </source>
</evidence>
<dbReference type="Proteomes" id="UP000027337">
    <property type="component" value="Unassembled WGS sequence"/>
</dbReference>
<proteinExistence type="predicted"/>
<dbReference type="EMBL" id="JEMU01000002">
    <property type="protein sequence ID" value="KAJ04629.1"/>
    <property type="molecule type" value="Genomic_DNA"/>
</dbReference>
<evidence type="ECO:0000256" key="2">
    <source>
        <dbReference type="ARBA" id="ARBA00005182"/>
    </source>
</evidence>
<keyword evidence="6" id="KW-0016">Alginate biosynthesis</keyword>
<dbReference type="AlphaFoldDB" id="A0A061SX99"/>
<feature type="domain" description="AlgX/AlgJ SGNH hydrolase-like" evidence="7">
    <location>
        <begin position="81"/>
        <end position="335"/>
    </location>
</feature>
<name>A0A061SX99_9RHOB</name>
<reference evidence="8 9" key="1">
    <citation type="journal article" date="2014" name="Genome Announc.">
        <title>Draft Genome Sequences of Two Isolates of the Roseobacter Group, Sulfitobacter sp. Strains 3SOLIMAR09 and 1FIGIMAR09, from Harbors of Mallorca Island (Mediterranean Sea).</title>
        <authorList>
            <person name="Mas-Llado M."/>
            <person name="Pina-Villalonga J.M."/>
            <person name="Brunet-Galmes I."/>
            <person name="Nogales B."/>
            <person name="Bosch R."/>
        </authorList>
    </citation>
    <scope>NUCLEOTIDE SEQUENCE [LARGE SCALE GENOMIC DNA]</scope>
    <source>
        <strain evidence="8 9">1FIGIMAR09</strain>
    </source>
</reference>
<protein>
    <recommendedName>
        <fullName evidence="7">AlgX/AlgJ SGNH hydrolase-like domain-containing protein</fullName>
    </recommendedName>
</protein>
<dbReference type="UniPathway" id="UPA00286"/>
<evidence type="ECO:0000256" key="5">
    <source>
        <dbReference type="ARBA" id="ARBA00022764"/>
    </source>
</evidence>
<dbReference type="RefSeq" id="WP_037904785.1">
    <property type="nucleotide sequence ID" value="NZ_JEMU01000002.1"/>
</dbReference>
<dbReference type="SUPFAM" id="SSF52266">
    <property type="entry name" value="SGNH hydrolase"/>
    <property type="match status" value="1"/>
</dbReference>
<dbReference type="GO" id="GO:0042597">
    <property type="term" value="C:periplasmic space"/>
    <property type="evidence" value="ECO:0007669"/>
    <property type="project" value="UniProtKB-SubCell"/>
</dbReference>
<dbReference type="GO" id="GO:0042121">
    <property type="term" value="P:alginic acid biosynthetic process"/>
    <property type="evidence" value="ECO:0007669"/>
    <property type="project" value="UniProtKB-UniPathway"/>
</dbReference>
<comment type="caution">
    <text evidence="8">The sequence shown here is derived from an EMBL/GenBank/DDBJ whole genome shotgun (WGS) entry which is preliminary data.</text>
</comment>
<accession>A0A061SX99</accession>